<dbReference type="InterPro" id="IPR056792">
    <property type="entry name" value="PRC_RimM"/>
</dbReference>
<evidence type="ECO:0000256" key="4">
    <source>
        <dbReference type="ARBA" id="ARBA00023186"/>
    </source>
</evidence>
<keyword evidence="10" id="KW-1185">Reference proteome</keyword>
<dbReference type="STRING" id="1529.SAMN04487885_101252"/>
<dbReference type="HAMAP" id="MF_00014">
    <property type="entry name" value="Ribosome_mat_RimM"/>
    <property type="match status" value="1"/>
</dbReference>
<dbReference type="OrthoDB" id="9810331at2"/>
<dbReference type="Pfam" id="PF01782">
    <property type="entry name" value="RimM"/>
    <property type="match status" value="1"/>
</dbReference>
<dbReference type="PANTHER" id="PTHR33692">
    <property type="entry name" value="RIBOSOME MATURATION FACTOR RIMM"/>
    <property type="match status" value="1"/>
</dbReference>
<reference evidence="8 11" key="2">
    <citation type="submission" date="2018-03" db="EMBL/GenBank/DDBJ databases">
        <title>The uncultured portion of the human microbiome is neutrally assembled.</title>
        <authorList>
            <person name="Jeraldo P."/>
            <person name="Boardman L."/>
            <person name="White B.A."/>
            <person name="Nelson H."/>
            <person name="Goldenfeld N."/>
            <person name="Chia N."/>
        </authorList>
    </citation>
    <scope>NUCLEOTIDE SEQUENCE [LARGE SCALE GENOMIC DNA]</scope>
    <source>
        <strain evidence="8">CIM:MAG 903</strain>
    </source>
</reference>
<dbReference type="RefSeq" id="WP_027638129.1">
    <property type="nucleotide sequence ID" value="NZ_BAAACD010000019.1"/>
</dbReference>
<organism evidence="9 10">
    <name type="scientific">Clostridium cadaveris</name>
    <dbReference type="NCBI Taxonomy" id="1529"/>
    <lineage>
        <taxon>Bacteria</taxon>
        <taxon>Bacillati</taxon>
        <taxon>Bacillota</taxon>
        <taxon>Clostridia</taxon>
        <taxon>Eubacteriales</taxon>
        <taxon>Clostridiaceae</taxon>
        <taxon>Clostridium</taxon>
    </lineage>
</organism>
<dbReference type="InterPro" id="IPR009000">
    <property type="entry name" value="Transl_B-barrel_sf"/>
</dbReference>
<dbReference type="EMBL" id="FOOE01000001">
    <property type="protein sequence ID" value="SFF51157.1"/>
    <property type="molecule type" value="Genomic_DNA"/>
</dbReference>
<dbReference type="Gene3D" id="2.40.30.60">
    <property type="entry name" value="RimM"/>
    <property type="match status" value="1"/>
</dbReference>
<dbReference type="InterPro" id="IPR002676">
    <property type="entry name" value="RimM_N"/>
</dbReference>
<dbReference type="Gene3D" id="2.30.30.240">
    <property type="entry name" value="PRC-barrel domain"/>
    <property type="match status" value="1"/>
</dbReference>
<dbReference type="InterPro" id="IPR036976">
    <property type="entry name" value="RimM_N_sf"/>
</dbReference>
<reference evidence="9 10" key="1">
    <citation type="submission" date="2016-10" db="EMBL/GenBank/DDBJ databases">
        <authorList>
            <person name="de Groot N.N."/>
        </authorList>
    </citation>
    <scope>NUCLEOTIDE SEQUENCE [LARGE SCALE GENOMIC DNA]</scope>
    <source>
        <strain evidence="9 10">NLAE-zl-G419</strain>
    </source>
</reference>
<dbReference type="NCBIfam" id="TIGR02273">
    <property type="entry name" value="16S_RimM"/>
    <property type="match status" value="1"/>
</dbReference>
<accession>A0A1I2JDB4</accession>
<dbReference type="GO" id="GO:0006364">
    <property type="term" value="P:rRNA processing"/>
    <property type="evidence" value="ECO:0007669"/>
    <property type="project" value="UniProtKB-UniRule"/>
</dbReference>
<name>A0A1I2JDB4_9CLOT</name>
<proteinExistence type="inferred from homology"/>
<dbReference type="eggNOG" id="COG0806">
    <property type="taxonomic scope" value="Bacteria"/>
</dbReference>
<evidence type="ECO:0000256" key="1">
    <source>
        <dbReference type="ARBA" id="ARBA00022490"/>
    </source>
</evidence>
<evidence type="ECO:0000256" key="3">
    <source>
        <dbReference type="ARBA" id="ARBA00022552"/>
    </source>
</evidence>
<dbReference type="Proteomes" id="UP000246114">
    <property type="component" value="Unassembled WGS sequence"/>
</dbReference>
<evidence type="ECO:0000256" key="2">
    <source>
        <dbReference type="ARBA" id="ARBA00022517"/>
    </source>
</evidence>
<evidence type="ECO:0000313" key="10">
    <source>
        <dbReference type="Proteomes" id="UP000182135"/>
    </source>
</evidence>
<feature type="domain" description="RimM N-terminal" evidence="6">
    <location>
        <begin position="6"/>
        <end position="83"/>
    </location>
</feature>
<dbReference type="EMBL" id="QAMZ01000036">
    <property type="protein sequence ID" value="PWL53515.1"/>
    <property type="molecule type" value="Genomic_DNA"/>
</dbReference>
<keyword evidence="4 5" id="KW-0143">Chaperone</keyword>
<sequence length="165" mass="19208">MKEYMTVGQITKPHGVRGEVKVYPLTDDVRRFRKLKSCIIDDKVVEITWCKLQADRVILKLQGVDTVEDAERMRNKYIKVERKDAVKLPRNSYFIIDLIGCKVYDSEERYIGELIDVIKTGSNDVYEVKGEKEILIPALKEIVYSVDVEEKKIIIKPVGEWQDED</sequence>
<gene>
    <name evidence="5 8" type="primary">rimM</name>
    <name evidence="8" type="ORF">DBY38_07225</name>
    <name evidence="9" type="ORF">SAMN04487885_101252</name>
</gene>
<keyword evidence="3 5" id="KW-0698">rRNA processing</keyword>
<dbReference type="GO" id="GO:0005840">
    <property type="term" value="C:ribosome"/>
    <property type="evidence" value="ECO:0007669"/>
    <property type="project" value="InterPro"/>
</dbReference>
<evidence type="ECO:0000313" key="8">
    <source>
        <dbReference type="EMBL" id="PWL53515.1"/>
    </source>
</evidence>
<dbReference type="SUPFAM" id="SSF50447">
    <property type="entry name" value="Translation proteins"/>
    <property type="match status" value="1"/>
</dbReference>
<dbReference type="GO" id="GO:0042274">
    <property type="term" value="P:ribosomal small subunit biogenesis"/>
    <property type="evidence" value="ECO:0007669"/>
    <property type="project" value="UniProtKB-UniRule"/>
</dbReference>
<comment type="domain">
    <text evidence="5">The PRC barrel domain binds ribosomal protein uS19.</text>
</comment>
<comment type="subcellular location">
    <subcellularLocation>
        <location evidence="5">Cytoplasm</location>
    </subcellularLocation>
</comment>
<evidence type="ECO:0000256" key="5">
    <source>
        <dbReference type="HAMAP-Rule" id="MF_00014"/>
    </source>
</evidence>
<feature type="domain" description="Ribosome maturation factor RimM PRC barrel" evidence="7">
    <location>
        <begin position="96"/>
        <end position="157"/>
    </location>
</feature>
<dbReference type="Proteomes" id="UP000182135">
    <property type="component" value="Unassembled WGS sequence"/>
</dbReference>
<dbReference type="PANTHER" id="PTHR33692:SF1">
    <property type="entry name" value="RIBOSOME MATURATION FACTOR RIMM"/>
    <property type="match status" value="1"/>
</dbReference>
<comment type="function">
    <text evidence="5">An accessory protein needed during the final step in the assembly of 30S ribosomal subunit, possibly for assembly of the head region. Essential for efficient processing of 16S rRNA. May be needed both before and after RbfA during the maturation of 16S rRNA. It has affinity for free ribosomal 30S subunits but not for 70S ribosomes.</text>
</comment>
<evidence type="ECO:0000259" key="6">
    <source>
        <dbReference type="Pfam" id="PF01782"/>
    </source>
</evidence>
<dbReference type="GO" id="GO:0043022">
    <property type="term" value="F:ribosome binding"/>
    <property type="evidence" value="ECO:0007669"/>
    <property type="project" value="InterPro"/>
</dbReference>
<evidence type="ECO:0000259" key="7">
    <source>
        <dbReference type="Pfam" id="PF24986"/>
    </source>
</evidence>
<comment type="similarity">
    <text evidence="5">Belongs to the RimM family.</text>
</comment>
<dbReference type="Pfam" id="PF24986">
    <property type="entry name" value="PRC_RimM"/>
    <property type="match status" value="1"/>
</dbReference>
<dbReference type="AlphaFoldDB" id="A0A1I2JDB4"/>
<evidence type="ECO:0000313" key="9">
    <source>
        <dbReference type="EMBL" id="SFF51157.1"/>
    </source>
</evidence>
<dbReference type="SUPFAM" id="SSF50346">
    <property type="entry name" value="PRC-barrel domain"/>
    <property type="match status" value="1"/>
</dbReference>
<evidence type="ECO:0000313" key="11">
    <source>
        <dbReference type="Proteomes" id="UP000246114"/>
    </source>
</evidence>
<keyword evidence="1 5" id="KW-0963">Cytoplasm</keyword>
<protein>
    <recommendedName>
        <fullName evidence="5">Ribosome maturation factor RimM</fullName>
    </recommendedName>
</protein>
<dbReference type="GO" id="GO:0005737">
    <property type="term" value="C:cytoplasm"/>
    <property type="evidence" value="ECO:0007669"/>
    <property type="project" value="UniProtKB-SubCell"/>
</dbReference>
<dbReference type="InterPro" id="IPR011033">
    <property type="entry name" value="PRC_barrel-like_sf"/>
</dbReference>
<keyword evidence="2 5" id="KW-0690">Ribosome biogenesis</keyword>
<dbReference type="InterPro" id="IPR011961">
    <property type="entry name" value="RimM"/>
</dbReference>
<dbReference type="GeneID" id="90544640"/>
<comment type="subunit">
    <text evidence="5">Binds ribosomal protein uS19.</text>
</comment>